<dbReference type="Proteomes" id="UP001597294">
    <property type="component" value="Unassembled WGS sequence"/>
</dbReference>
<reference evidence="3" key="1">
    <citation type="journal article" date="2019" name="Int. J. Syst. Evol. Microbiol.">
        <title>The Global Catalogue of Microorganisms (GCM) 10K type strain sequencing project: providing services to taxonomists for standard genome sequencing and annotation.</title>
        <authorList>
            <consortium name="The Broad Institute Genomics Platform"/>
            <consortium name="The Broad Institute Genome Sequencing Center for Infectious Disease"/>
            <person name="Wu L."/>
            <person name="Ma J."/>
        </authorList>
    </citation>
    <scope>NUCLEOTIDE SEQUENCE [LARGE SCALE GENOMIC DNA]</scope>
    <source>
        <strain evidence="3">CGMCC 4.7192</strain>
    </source>
</reference>
<dbReference type="PANTHER" id="PTHR43792:SF1">
    <property type="entry name" value="N-ACETYLTRANSFERASE DOMAIN-CONTAINING PROTEIN"/>
    <property type="match status" value="1"/>
</dbReference>
<evidence type="ECO:0000259" key="1">
    <source>
        <dbReference type="PROSITE" id="PS51186"/>
    </source>
</evidence>
<evidence type="ECO:0000313" key="3">
    <source>
        <dbReference type="Proteomes" id="UP001597294"/>
    </source>
</evidence>
<protein>
    <submittedName>
        <fullName evidence="2">GNAT family N-acetyltransferase</fullName>
        <ecNumber evidence="2">2.3.-.-</ecNumber>
    </submittedName>
</protein>
<comment type="caution">
    <text evidence="2">The sequence shown here is derived from an EMBL/GenBank/DDBJ whole genome shotgun (WGS) entry which is preliminary data.</text>
</comment>
<dbReference type="EC" id="2.3.-.-" evidence="2"/>
<dbReference type="GO" id="GO:0016746">
    <property type="term" value="F:acyltransferase activity"/>
    <property type="evidence" value="ECO:0007669"/>
    <property type="project" value="UniProtKB-KW"/>
</dbReference>
<dbReference type="Gene3D" id="3.40.630.30">
    <property type="match status" value="1"/>
</dbReference>
<dbReference type="InterPro" id="IPR016181">
    <property type="entry name" value="Acyl_CoA_acyltransferase"/>
</dbReference>
<dbReference type="InterPro" id="IPR051531">
    <property type="entry name" value="N-acetyltransferase"/>
</dbReference>
<dbReference type="Pfam" id="PF13302">
    <property type="entry name" value="Acetyltransf_3"/>
    <property type="match status" value="1"/>
</dbReference>
<dbReference type="PROSITE" id="PS51186">
    <property type="entry name" value="GNAT"/>
    <property type="match status" value="1"/>
</dbReference>
<feature type="domain" description="N-acetyltransferase" evidence="1">
    <location>
        <begin position="1"/>
        <end position="164"/>
    </location>
</feature>
<dbReference type="InterPro" id="IPR000182">
    <property type="entry name" value="GNAT_dom"/>
</dbReference>
<keyword evidence="2" id="KW-0012">Acyltransferase</keyword>
<dbReference type="SUPFAM" id="SSF55729">
    <property type="entry name" value="Acyl-CoA N-acyltransferases (Nat)"/>
    <property type="match status" value="1"/>
</dbReference>
<dbReference type="PANTHER" id="PTHR43792">
    <property type="entry name" value="GNAT FAMILY, PUTATIVE (AFU_ORTHOLOGUE AFUA_3G00765)-RELATED-RELATED"/>
    <property type="match status" value="1"/>
</dbReference>
<accession>A0ABW5BRQ9</accession>
<sequence length="167" mass="18997">MIPRLETDRLRLIAPNIECYAVYERFYTDGLASAKYGGPITAGEAWFRLKADLGSWYLSGFGVWVIQEKESDALIGTCGFWQGKGWPRELTWWLLPDFCGKGIAREASLAAISYAYSVFGWDNVQTYMNDDNEPARALVRRLGGQKVRREKFPDGLKRDVFTIPQVT</sequence>
<organism evidence="2 3">
    <name type="scientific">Kiloniella antarctica</name>
    <dbReference type="NCBI Taxonomy" id="1550907"/>
    <lineage>
        <taxon>Bacteria</taxon>
        <taxon>Pseudomonadati</taxon>
        <taxon>Pseudomonadota</taxon>
        <taxon>Alphaproteobacteria</taxon>
        <taxon>Rhodospirillales</taxon>
        <taxon>Kiloniellaceae</taxon>
        <taxon>Kiloniella</taxon>
    </lineage>
</organism>
<keyword evidence="3" id="KW-1185">Reference proteome</keyword>
<proteinExistence type="predicted"/>
<keyword evidence="2" id="KW-0808">Transferase</keyword>
<gene>
    <name evidence="2" type="ORF">ACFSKO_18505</name>
</gene>
<dbReference type="EMBL" id="JBHUII010000011">
    <property type="protein sequence ID" value="MFD2207614.1"/>
    <property type="molecule type" value="Genomic_DNA"/>
</dbReference>
<evidence type="ECO:0000313" key="2">
    <source>
        <dbReference type="EMBL" id="MFD2207614.1"/>
    </source>
</evidence>
<name>A0ABW5BRQ9_9PROT</name>
<dbReference type="RefSeq" id="WP_380254406.1">
    <property type="nucleotide sequence ID" value="NZ_JBHUII010000011.1"/>
</dbReference>